<reference evidence="2 3" key="1">
    <citation type="journal article" date="2016" name="Nat. Commun.">
        <title>Thousands of microbial genomes shed light on interconnected biogeochemical processes in an aquifer system.</title>
        <authorList>
            <person name="Anantharaman K."/>
            <person name="Brown C.T."/>
            <person name="Hug L.A."/>
            <person name="Sharon I."/>
            <person name="Castelle C.J."/>
            <person name="Probst A.J."/>
            <person name="Thomas B.C."/>
            <person name="Singh A."/>
            <person name="Wilkins M.J."/>
            <person name="Karaoz U."/>
            <person name="Brodie E.L."/>
            <person name="Williams K.H."/>
            <person name="Hubbard S.S."/>
            <person name="Banfield J.F."/>
        </authorList>
    </citation>
    <scope>NUCLEOTIDE SEQUENCE [LARGE SCALE GENOMIC DNA]</scope>
</reference>
<organism evidence="2 3">
    <name type="scientific">Candidatus Yonathbacteria bacterium RIFCSPHIGHO2_02_FULL_44_14</name>
    <dbReference type="NCBI Taxonomy" id="1802724"/>
    <lineage>
        <taxon>Bacteria</taxon>
        <taxon>Candidatus Yonathiibacteriota</taxon>
    </lineage>
</organism>
<accession>A0A1G2S710</accession>
<evidence type="ECO:0000313" key="2">
    <source>
        <dbReference type="EMBL" id="OHA80479.1"/>
    </source>
</evidence>
<dbReference type="EMBL" id="MHUT01000018">
    <property type="protein sequence ID" value="OHA80479.1"/>
    <property type="molecule type" value="Genomic_DNA"/>
</dbReference>
<gene>
    <name evidence="2" type="ORF">A3D51_00100</name>
</gene>
<evidence type="ECO:0000313" key="3">
    <source>
        <dbReference type="Proteomes" id="UP000179118"/>
    </source>
</evidence>
<keyword evidence="1" id="KW-1133">Transmembrane helix</keyword>
<protein>
    <submittedName>
        <fullName evidence="2">Uncharacterized protein</fullName>
    </submittedName>
</protein>
<keyword evidence="1" id="KW-0812">Transmembrane</keyword>
<name>A0A1G2S710_9BACT</name>
<evidence type="ECO:0000256" key="1">
    <source>
        <dbReference type="SAM" id="Phobius"/>
    </source>
</evidence>
<proteinExistence type="predicted"/>
<feature type="transmembrane region" description="Helical" evidence="1">
    <location>
        <begin position="51"/>
        <end position="68"/>
    </location>
</feature>
<comment type="caution">
    <text evidence="2">The sequence shown here is derived from an EMBL/GenBank/DDBJ whole genome shotgun (WGS) entry which is preliminary data.</text>
</comment>
<feature type="transmembrane region" description="Helical" evidence="1">
    <location>
        <begin position="99"/>
        <end position="118"/>
    </location>
</feature>
<keyword evidence="1" id="KW-0472">Membrane</keyword>
<dbReference type="AlphaFoldDB" id="A0A1G2S710"/>
<dbReference type="Proteomes" id="UP000179118">
    <property type="component" value="Unassembled WGS sequence"/>
</dbReference>
<sequence>MGLIRKVDVLNKKQAISMLAKDDVKGLTFPKIGTFGLNGWWAKRDGDGKRFFWYIVVITLAYAASYIAPEGKETIYRGAVALIGVHIIWTFLSTGKISTLTWTVVFGMLAYFVLAWGYPKDAPRIFDASWGLSKKVMANVGDVMESADKNYGKEPKATTAPPHVAQAPVAYQPQTRTIEVVATEERFTEVKIPSGVHFSIDCPDGGLAKVFHRDEPQGVIYDCANSIEVGENLHNFRIGFSSKTETPIKIRIKITS</sequence>
<feature type="transmembrane region" description="Helical" evidence="1">
    <location>
        <begin position="74"/>
        <end position="92"/>
    </location>
</feature>